<organism evidence="3 4">
    <name type="scientific">Nocardioides pinisoli</name>
    <dbReference type="NCBI Taxonomy" id="2950279"/>
    <lineage>
        <taxon>Bacteria</taxon>
        <taxon>Bacillati</taxon>
        <taxon>Actinomycetota</taxon>
        <taxon>Actinomycetes</taxon>
        <taxon>Propionibacteriales</taxon>
        <taxon>Nocardioidaceae</taxon>
        <taxon>Nocardioides</taxon>
    </lineage>
</organism>
<keyword evidence="2" id="KW-1133">Transmembrane helix</keyword>
<feature type="transmembrane region" description="Helical" evidence="2">
    <location>
        <begin position="66"/>
        <end position="88"/>
    </location>
</feature>
<comment type="caution">
    <text evidence="3">The sequence shown here is derived from an EMBL/GenBank/DDBJ whole genome shotgun (WGS) entry which is preliminary data.</text>
</comment>
<evidence type="ECO:0000256" key="1">
    <source>
        <dbReference type="SAM" id="MobiDB-lite"/>
    </source>
</evidence>
<protein>
    <submittedName>
        <fullName evidence="3">Uncharacterized protein</fullName>
    </submittedName>
</protein>
<sequence>MTESSGLPPEQEAVRRLLAEARHDGPPPPEVVSRLDDTLADLVAERADADTSPGRVVDIGSRRRRIAGIGLLAAASVVVAGVAIGQVLPRGGGDASDSSAGSASDSSLAEAPTSEDDGGAESGTDLDGGADSQAREPQESFLSPGLADRPTLFSDDDEDIIGQLVEIRPDATDARQRLRSLAALRSCEGVEPGRSAALVAATVDGESGLVVFRPPVGEAQDVELYVCGDPEPVRTVTLPSP</sequence>
<name>A0ABT1KRL1_9ACTN</name>
<keyword evidence="2" id="KW-0472">Membrane</keyword>
<evidence type="ECO:0000313" key="3">
    <source>
        <dbReference type="EMBL" id="MCP3420378.1"/>
    </source>
</evidence>
<evidence type="ECO:0000313" key="4">
    <source>
        <dbReference type="Proteomes" id="UP001204524"/>
    </source>
</evidence>
<dbReference type="RefSeq" id="WP_254179614.1">
    <property type="nucleotide sequence ID" value="NZ_JANARS010000001.1"/>
</dbReference>
<accession>A0ABT1KRL1</accession>
<reference evidence="3 4" key="1">
    <citation type="submission" date="2022-06" db="EMBL/GenBank/DDBJ databases">
        <authorList>
            <person name="So Y."/>
        </authorList>
    </citation>
    <scope>NUCLEOTIDE SEQUENCE [LARGE SCALE GENOMIC DNA]</scope>
    <source>
        <strain evidence="3 4">STR3</strain>
    </source>
</reference>
<dbReference type="Proteomes" id="UP001204524">
    <property type="component" value="Unassembled WGS sequence"/>
</dbReference>
<dbReference type="EMBL" id="JANARS010000001">
    <property type="protein sequence ID" value="MCP3420378.1"/>
    <property type="molecule type" value="Genomic_DNA"/>
</dbReference>
<feature type="compositionally biased region" description="Low complexity" evidence="1">
    <location>
        <begin position="95"/>
        <end position="107"/>
    </location>
</feature>
<proteinExistence type="predicted"/>
<gene>
    <name evidence="3" type="ORF">NCI01_01090</name>
</gene>
<feature type="region of interest" description="Disordered" evidence="1">
    <location>
        <begin position="88"/>
        <end position="154"/>
    </location>
</feature>
<keyword evidence="4" id="KW-1185">Reference proteome</keyword>
<evidence type="ECO:0000256" key="2">
    <source>
        <dbReference type="SAM" id="Phobius"/>
    </source>
</evidence>
<keyword evidence="2" id="KW-0812">Transmembrane</keyword>